<dbReference type="PATRIC" id="fig|1310607.3.peg.3229"/>
<dbReference type="Proteomes" id="UP000021108">
    <property type="component" value="Unassembled WGS sequence"/>
</dbReference>
<keyword evidence="1" id="KW-1133">Transmembrane helix</keyword>
<evidence type="ECO:0000313" key="3">
    <source>
        <dbReference type="Proteomes" id="UP000021108"/>
    </source>
</evidence>
<dbReference type="RefSeq" id="WP_004737977.1">
    <property type="nucleotide sequence ID" value="NZ_JEXD01000040.1"/>
</dbReference>
<dbReference type="EMBL" id="JEXD01000040">
    <property type="protein sequence ID" value="EXC05305.1"/>
    <property type="molecule type" value="Genomic_DNA"/>
</dbReference>
<proteinExistence type="predicted"/>
<keyword evidence="1" id="KW-0472">Membrane</keyword>
<sequence>MAFVCSELQLINNVQTCVSWVEQVTLLEQLAITKAQMVMLGTPIVGIYSLIIAFSIFNNFAKRA</sequence>
<dbReference type="AlphaFoldDB" id="A0A009Q6F6"/>
<keyword evidence="1" id="KW-0812">Transmembrane</keyword>
<comment type="caution">
    <text evidence="2">The sequence shown here is derived from an EMBL/GenBank/DDBJ whole genome shotgun (WGS) entry which is preliminary data.</text>
</comment>
<name>A0A009Q6F6_ACIBA</name>
<accession>A0A009Q6F6</accession>
<feature type="transmembrane region" description="Helical" evidence="1">
    <location>
        <begin position="37"/>
        <end position="57"/>
    </location>
</feature>
<organism evidence="2 3">
    <name type="scientific">Acinetobacter baumannii 625974</name>
    <dbReference type="NCBI Taxonomy" id="1310607"/>
    <lineage>
        <taxon>Bacteria</taxon>
        <taxon>Pseudomonadati</taxon>
        <taxon>Pseudomonadota</taxon>
        <taxon>Gammaproteobacteria</taxon>
        <taxon>Moraxellales</taxon>
        <taxon>Moraxellaceae</taxon>
        <taxon>Acinetobacter</taxon>
        <taxon>Acinetobacter calcoaceticus/baumannii complex</taxon>
    </lineage>
</organism>
<protein>
    <submittedName>
        <fullName evidence="2">Uncharacterized protein</fullName>
    </submittedName>
</protein>
<evidence type="ECO:0000256" key="1">
    <source>
        <dbReference type="SAM" id="Phobius"/>
    </source>
</evidence>
<gene>
    <name evidence="2" type="ORF">J506_3335</name>
</gene>
<reference evidence="2 3" key="1">
    <citation type="submission" date="2014-02" db="EMBL/GenBank/DDBJ databases">
        <title>Comparative genomics and transcriptomics to identify genetic mechanisms underlying the emergence of carbapenem resistant Acinetobacter baumannii (CRAb).</title>
        <authorList>
            <person name="Harris A.D."/>
            <person name="Johnson K.J."/>
            <person name="George J."/>
            <person name="Shefchek K."/>
            <person name="Daugherty S.C."/>
            <person name="Parankush S."/>
            <person name="Sadzewicz L."/>
            <person name="Tallon L."/>
            <person name="Sengamalay N."/>
            <person name="Hazen T.H."/>
            <person name="Rasko D.A."/>
        </authorList>
    </citation>
    <scope>NUCLEOTIDE SEQUENCE [LARGE SCALE GENOMIC DNA]</scope>
    <source>
        <strain evidence="2 3">625974</strain>
    </source>
</reference>
<evidence type="ECO:0000313" key="2">
    <source>
        <dbReference type="EMBL" id="EXC05305.1"/>
    </source>
</evidence>